<proteinExistence type="inferred from homology"/>
<comment type="catalytic activity">
    <reaction evidence="7">
        <text>a ubiquinone + NADH + 5 H(+)(in) = a ubiquinol + NAD(+) + 4 H(+)(out)</text>
        <dbReference type="Rhea" id="RHEA:29091"/>
        <dbReference type="Rhea" id="RHEA-COMP:9565"/>
        <dbReference type="Rhea" id="RHEA-COMP:9566"/>
        <dbReference type="ChEBI" id="CHEBI:15378"/>
        <dbReference type="ChEBI" id="CHEBI:16389"/>
        <dbReference type="ChEBI" id="CHEBI:17976"/>
        <dbReference type="ChEBI" id="CHEBI:57540"/>
        <dbReference type="ChEBI" id="CHEBI:57945"/>
        <dbReference type="EC" id="7.1.1.2"/>
    </reaction>
</comment>
<keyword evidence="3 8" id="KW-0813">Transport</keyword>
<gene>
    <name evidence="11" type="ORF">G7K_5601-t1</name>
</gene>
<dbReference type="SUPFAM" id="SSF143243">
    <property type="entry name" value="Nqo5-like"/>
    <property type="match status" value="1"/>
</dbReference>
<keyword evidence="6" id="KW-0830">Ubiquinone</keyword>
<comment type="similarity">
    <text evidence="2 8">Belongs to the complex I 30 kDa subunit family.</text>
</comment>
<dbReference type="NCBIfam" id="TIGR01961">
    <property type="entry name" value="NuoC_fam"/>
    <property type="match status" value="1"/>
</dbReference>
<organism evidence="11 12">
    <name type="scientific">Saitoella complicata (strain BCRC 22490 / CBS 7301 / JCM 7358 / NBRC 10748 / NRRL Y-17804)</name>
    <dbReference type="NCBI Taxonomy" id="698492"/>
    <lineage>
        <taxon>Eukaryota</taxon>
        <taxon>Fungi</taxon>
        <taxon>Dikarya</taxon>
        <taxon>Ascomycota</taxon>
        <taxon>Taphrinomycotina</taxon>
        <taxon>Taphrinomycotina incertae sedis</taxon>
        <taxon>Saitoella</taxon>
    </lineage>
</organism>
<dbReference type="InterPro" id="IPR010218">
    <property type="entry name" value="NADH_DH_suC"/>
</dbReference>
<evidence type="ECO:0000256" key="4">
    <source>
        <dbReference type="ARBA" id="ARBA00022967"/>
    </source>
</evidence>
<dbReference type="Pfam" id="PF00329">
    <property type="entry name" value="Complex1_30kDa"/>
    <property type="match status" value="1"/>
</dbReference>
<evidence type="ECO:0000256" key="9">
    <source>
        <dbReference type="SAM" id="MobiDB-lite"/>
    </source>
</evidence>
<accession>A0A0E9NNP9</accession>
<keyword evidence="12" id="KW-1185">Reference proteome</keyword>
<evidence type="ECO:0000259" key="10">
    <source>
        <dbReference type="Pfam" id="PF00329"/>
    </source>
</evidence>
<dbReference type="HAMAP" id="MF_01357">
    <property type="entry name" value="NDH1_NuoC"/>
    <property type="match status" value="1"/>
</dbReference>
<evidence type="ECO:0000313" key="11">
    <source>
        <dbReference type="EMBL" id="GAO51502.1"/>
    </source>
</evidence>
<dbReference type="Proteomes" id="UP000033140">
    <property type="component" value="Unassembled WGS sequence"/>
</dbReference>
<dbReference type="PANTHER" id="PTHR10884">
    <property type="entry name" value="NADH DEHYDROGENASE UBIQUINONE IRON-SULFUR PROTEIN 3"/>
    <property type="match status" value="1"/>
</dbReference>
<dbReference type="OMA" id="PCRKNRF"/>
<evidence type="ECO:0000256" key="6">
    <source>
        <dbReference type="ARBA" id="ARBA00023075"/>
    </source>
</evidence>
<feature type="region of interest" description="Disordered" evidence="9">
    <location>
        <begin position="48"/>
        <end position="73"/>
    </location>
</feature>
<dbReference type="InterPro" id="IPR001268">
    <property type="entry name" value="NADH_UbQ_OxRdtase_30kDa_su"/>
</dbReference>
<keyword evidence="4 8" id="KW-1278">Translocase</keyword>
<dbReference type="PROSITE" id="PS00542">
    <property type="entry name" value="COMPLEX1_30K"/>
    <property type="match status" value="1"/>
</dbReference>
<dbReference type="EMBL" id="BACD03000047">
    <property type="protein sequence ID" value="GAO51502.1"/>
    <property type="molecule type" value="Genomic_DNA"/>
</dbReference>
<dbReference type="GO" id="GO:0016651">
    <property type="term" value="F:oxidoreductase activity, acting on NAD(P)H"/>
    <property type="evidence" value="ECO:0007669"/>
    <property type="project" value="InterPro"/>
</dbReference>
<evidence type="ECO:0000256" key="7">
    <source>
        <dbReference type="ARBA" id="ARBA00049551"/>
    </source>
</evidence>
<protein>
    <recommendedName>
        <fullName evidence="10">NADH:ubiquinone oxidoreductase 30kDa subunit domain-containing protein</fullName>
    </recommendedName>
</protein>
<sequence length="302" mass="34049">MKCPVTALHYATAGQHRATIYAKMQSLRSVLIRQSTRQVARGFATTAARAAAAPTPPSPAAAAGPDGSHHRPLKVPVVNPADKHIETGKNLTEYGNYLLAALPKYIQQFSVWKDELTVYVGPSAVIPVMTFLRDHTNASFKSVMDIAGADYPTRSNRFEVVYNMLSHRHNARIRVKTYADEASPVPSVTDLFQGANWYEREAYDMYGIFFLNHPDLRRILTDYGFEGHPLRKDFPLTGYTEVRYDEEKKRVVVEPLELQQAFRNFDGGQSPWEMVGTGRDERPASQKLPTPKPEEKKEEPKK</sequence>
<dbReference type="PANTHER" id="PTHR10884:SF14">
    <property type="entry name" value="NADH DEHYDROGENASE [UBIQUINONE] IRON-SULFUR PROTEIN 3, MITOCHONDRIAL"/>
    <property type="match status" value="1"/>
</dbReference>
<keyword evidence="5 8" id="KW-0520">NAD</keyword>
<dbReference type="GO" id="GO:0008137">
    <property type="term" value="F:NADH dehydrogenase (ubiquinone) activity"/>
    <property type="evidence" value="ECO:0007669"/>
    <property type="project" value="UniProtKB-EC"/>
</dbReference>
<dbReference type="FunFam" id="3.30.460.80:FF:000002">
    <property type="entry name" value="NADH dehydrogenase iron-sulfur protein 3, mitochondrial"/>
    <property type="match status" value="1"/>
</dbReference>
<dbReference type="NCBIfam" id="NF004733">
    <property type="entry name" value="PRK06074.1-5"/>
    <property type="match status" value="1"/>
</dbReference>
<evidence type="ECO:0000256" key="8">
    <source>
        <dbReference type="RuleBase" id="RU003456"/>
    </source>
</evidence>
<dbReference type="Gene3D" id="3.30.460.80">
    <property type="entry name" value="NADH:ubiquinone oxidoreductase, 30kDa subunit"/>
    <property type="match status" value="1"/>
</dbReference>
<evidence type="ECO:0000313" key="12">
    <source>
        <dbReference type="Proteomes" id="UP000033140"/>
    </source>
</evidence>
<comment type="subcellular location">
    <subcellularLocation>
        <location evidence="1">Mitochondrion</location>
    </subcellularLocation>
</comment>
<evidence type="ECO:0000256" key="5">
    <source>
        <dbReference type="ARBA" id="ARBA00023027"/>
    </source>
</evidence>
<dbReference type="GO" id="GO:0016020">
    <property type="term" value="C:membrane"/>
    <property type="evidence" value="ECO:0007669"/>
    <property type="project" value="UniProtKB-ARBA"/>
</dbReference>
<evidence type="ECO:0000256" key="3">
    <source>
        <dbReference type="ARBA" id="ARBA00022448"/>
    </source>
</evidence>
<dbReference type="GO" id="GO:0005739">
    <property type="term" value="C:mitochondrion"/>
    <property type="evidence" value="ECO:0007669"/>
    <property type="project" value="UniProtKB-SubCell"/>
</dbReference>
<comment type="caution">
    <text evidence="11">The sequence shown here is derived from an EMBL/GenBank/DDBJ whole genome shotgun (WGS) entry which is preliminary data.</text>
</comment>
<reference evidence="11 12" key="1">
    <citation type="journal article" date="2011" name="J. Gen. Appl. Microbiol.">
        <title>Draft genome sequencing of the enigmatic yeast Saitoella complicata.</title>
        <authorList>
            <person name="Nishida H."/>
            <person name="Hamamoto M."/>
            <person name="Sugiyama J."/>
        </authorList>
    </citation>
    <scope>NUCLEOTIDE SEQUENCE [LARGE SCALE GENOMIC DNA]</scope>
    <source>
        <strain evidence="11 12">NRRL Y-17804</strain>
    </source>
</reference>
<dbReference type="InterPro" id="IPR037232">
    <property type="entry name" value="NADH_quin_OxRdtase_su_C/D-like"/>
</dbReference>
<dbReference type="InterPro" id="IPR020396">
    <property type="entry name" value="NADH_UbQ_OxRdtase_CS"/>
</dbReference>
<name>A0A0E9NNP9_SAICN</name>
<evidence type="ECO:0000256" key="2">
    <source>
        <dbReference type="ARBA" id="ARBA00007569"/>
    </source>
</evidence>
<dbReference type="STRING" id="698492.A0A0E9NNP9"/>
<feature type="compositionally biased region" description="Basic and acidic residues" evidence="9">
    <location>
        <begin position="292"/>
        <end position="302"/>
    </location>
</feature>
<evidence type="ECO:0000256" key="1">
    <source>
        <dbReference type="ARBA" id="ARBA00004173"/>
    </source>
</evidence>
<feature type="domain" description="NADH:ubiquinone oxidoreductase 30kDa subunit" evidence="10">
    <location>
        <begin position="118"/>
        <end position="239"/>
    </location>
</feature>
<reference evidence="11 12" key="3">
    <citation type="journal article" date="2015" name="Genome Announc.">
        <title>Draft Genome Sequence of the Archiascomycetous Yeast Saitoella complicata.</title>
        <authorList>
            <person name="Yamauchi K."/>
            <person name="Kondo S."/>
            <person name="Hamamoto M."/>
            <person name="Takahashi Y."/>
            <person name="Ogura Y."/>
            <person name="Hayashi T."/>
            <person name="Nishida H."/>
        </authorList>
    </citation>
    <scope>NUCLEOTIDE SEQUENCE [LARGE SCALE GENOMIC DNA]</scope>
    <source>
        <strain evidence="11 12">NRRL Y-17804</strain>
    </source>
</reference>
<feature type="region of interest" description="Disordered" evidence="9">
    <location>
        <begin position="264"/>
        <end position="302"/>
    </location>
</feature>
<reference evidence="11 12" key="2">
    <citation type="journal article" date="2014" name="J. Gen. Appl. Microbiol.">
        <title>The early diverging ascomycetous budding yeast Saitoella complicata has three histone deacetylases belonging to the Clr6, Hos2, and Rpd3 lineages.</title>
        <authorList>
            <person name="Nishida H."/>
            <person name="Matsumoto T."/>
            <person name="Kondo S."/>
            <person name="Hamamoto M."/>
            <person name="Yoshikawa H."/>
        </authorList>
    </citation>
    <scope>NUCLEOTIDE SEQUENCE [LARGE SCALE GENOMIC DNA]</scope>
    <source>
        <strain evidence="11 12">NRRL Y-17804</strain>
    </source>
</reference>
<dbReference type="AlphaFoldDB" id="A0A0E9NNP9"/>